<protein>
    <recommendedName>
        <fullName evidence="10">G-protein coupled receptors family 1 profile domain-containing protein</fullName>
    </recommendedName>
</protein>
<dbReference type="GO" id="GO:0019722">
    <property type="term" value="P:calcium-mediated signaling"/>
    <property type="evidence" value="ECO:0007669"/>
    <property type="project" value="TreeGrafter"/>
</dbReference>
<feature type="region of interest" description="Disordered" evidence="8">
    <location>
        <begin position="315"/>
        <end position="350"/>
    </location>
</feature>
<keyword evidence="5 9" id="KW-0472">Membrane</keyword>
<feature type="domain" description="G-protein coupled receptors family 1 profile" evidence="10">
    <location>
        <begin position="53"/>
        <end position="284"/>
    </location>
</feature>
<dbReference type="PRINTS" id="PR00237">
    <property type="entry name" value="GPCRRHODOPSN"/>
</dbReference>
<reference evidence="11" key="1">
    <citation type="submission" date="2025-08" db="UniProtKB">
        <authorList>
            <consortium name="Ensembl"/>
        </authorList>
    </citation>
    <scope>IDENTIFICATION</scope>
</reference>
<dbReference type="InterPro" id="IPR000276">
    <property type="entry name" value="GPCR_Rhodpsn"/>
</dbReference>
<proteinExistence type="predicted"/>
<evidence type="ECO:0000256" key="1">
    <source>
        <dbReference type="ARBA" id="ARBA00004370"/>
    </source>
</evidence>
<feature type="transmembrane region" description="Helical" evidence="9">
    <location>
        <begin position="150"/>
        <end position="168"/>
    </location>
</feature>
<dbReference type="InterPro" id="IPR017452">
    <property type="entry name" value="GPCR_Rhodpsn_7TM"/>
</dbReference>
<dbReference type="GO" id="GO:0009897">
    <property type="term" value="C:external side of plasma membrane"/>
    <property type="evidence" value="ECO:0007669"/>
    <property type="project" value="TreeGrafter"/>
</dbReference>
<evidence type="ECO:0000256" key="7">
    <source>
        <dbReference type="ARBA" id="ARBA00023224"/>
    </source>
</evidence>
<evidence type="ECO:0000256" key="5">
    <source>
        <dbReference type="ARBA" id="ARBA00023136"/>
    </source>
</evidence>
<dbReference type="Proteomes" id="UP000694388">
    <property type="component" value="Unplaced"/>
</dbReference>
<evidence type="ECO:0000256" key="9">
    <source>
        <dbReference type="SAM" id="Phobius"/>
    </source>
</evidence>
<feature type="transmembrane region" description="Helical" evidence="9">
    <location>
        <begin position="35"/>
        <end position="60"/>
    </location>
</feature>
<evidence type="ECO:0000256" key="4">
    <source>
        <dbReference type="ARBA" id="ARBA00023040"/>
    </source>
</evidence>
<dbReference type="PANTHER" id="PTHR10489:SF671">
    <property type="entry name" value="C-X-C CHEMOKINE RECEPTOR TYPE 3"/>
    <property type="match status" value="1"/>
</dbReference>
<evidence type="ECO:0000256" key="6">
    <source>
        <dbReference type="ARBA" id="ARBA00023170"/>
    </source>
</evidence>
<dbReference type="Gene3D" id="1.20.1070.10">
    <property type="entry name" value="Rhodopsin 7-helix transmembrane proteins"/>
    <property type="match status" value="1"/>
</dbReference>
<dbReference type="GO" id="GO:0016493">
    <property type="term" value="F:C-C chemokine receptor activity"/>
    <property type="evidence" value="ECO:0007669"/>
    <property type="project" value="TreeGrafter"/>
</dbReference>
<dbReference type="PANTHER" id="PTHR10489">
    <property type="entry name" value="CELL ADHESION MOLECULE"/>
    <property type="match status" value="1"/>
</dbReference>
<dbReference type="GO" id="GO:0007204">
    <property type="term" value="P:positive regulation of cytosolic calcium ion concentration"/>
    <property type="evidence" value="ECO:0007669"/>
    <property type="project" value="TreeGrafter"/>
</dbReference>
<feature type="transmembrane region" description="Helical" evidence="9">
    <location>
        <begin position="180"/>
        <end position="202"/>
    </location>
</feature>
<feature type="transmembrane region" description="Helical" evidence="9">
    <location>
        <begin position="104"/>
        <end position="129"/>
    </location>
</feature>
<reference evidence="11" key="2">
    <citation type="submission" date="2025-09" db="UniProtKB">
        <authorList>
            <consortium name="Ensembl"/>
        </authorList>
    </citation>
    <scope>IDENTIFICATION</scope>
</reference>
<dbReference type="SUPFAM" id="SSF81321">
    <property type="entry name" value="Family A G protein-coupled receptor-like"/>
    <property type="match status" value="1"/>
</dbReference>
<keyword evidence="2 9" id="KW-0812">Transmembrane</keyword>
<evidence type="ECO:0000256" key="8">
    <source>
        <dbReference type="SAM" id="MobiDB-lite"/>
    </source>
</evidence>
<dbReference type="AlphaFoldDB" id="A0A8C4R945"/>
<comment type="subcellular location">
    <subcellularLocation>
        <location evidence="1">Membrane</location>
    </subcellularLocation>
</comment>
<keyword evidence="7" id="KW-0807">Transducer</keyword>
<keyword evidence="6" id="KW-0675">Receptor</keyword>
<sequence>CFFLPSPTPLISCSPLLYILCVSSHTTDIFEVNTFIIITCVLQGIVFLLGLPGNVIVIAMTIRTVSRLPGSVFILNLAVADLLLVLTLPLWITSMALQYQWPFGYGLCKLLPFLCNVNIVASLYFVMLLSVDRYLLASGVARRWRTPKMTALACLVVWLFSALIAPFLKKHMDVINITHFIASHAFVTFAIYFIIPFTVMSVCYHGVARHVRVAQAAARATRLVVLIVVTFCICWLPFFLVHLISAGLLITQHHTFEHSVRLYQATLILLGISNSHACLNPLLYLYLAKGFHPRFKTTFMQRYLETVLAEHISSRATSKRRQEDGDETEGSSQDTQVMEIGVQRGDSQQS</sequence>
<feature type="transmembrane region" description="Helical" evidence="9">
    <location>
        <begin position="223"/>
        <end position="250"/>
    </location>
</feature>
<dbReference type="Pfam" id="PF00001">
    <property type="entry name" value="7tm_1"/>
    <property type="match status" value="1"/>
</dbReference>
<organism evidence="11 12">
    <name type="scientific">Eptatretus burgeri</name>
    <name type="common">Inshore hagfish</name>
    <dbReference type="NCBI Taxonomy" id="7764"/>
    <lineage>
        <taxon>Eukaryota</taxon>
        <taxon>Metazoa</taxon>
        <taxon>Chordata</taxon>
        <taxon>Craniata</taxon>
        <taxon>Vertebrata</taxon>
        <taxon>Cyclostomata</taxon>
        <taxon>Myxini</taxon>
        <taxon>Myxiniformes</taxon>
        <taxon>Myxinidae</taxon>
        <taxon>Eptatretinae</taxon>
        <taxon>Eptatretus</taxon>
    </lineage>
</organism>
<keyword evidence="4" id="KW-0297">G-protein coupled receptor</keyword>
<keyword evidence="3 9" id="KW-1133">Transmembrane helix</keyword>
<evidence type="ECO:0000313" key="11">
    <source>
        <dbReference type="Ensembl" id="ENSEBUP00000027206.1"/>
    </source>
</evidence>
<dbReference type="GO" id="GO:0006955">
    <property type="term" value="P:immune response"/>
    <property type="evidence" value="ECO:0007669"/>
    <property type="project" value="TreeGrafter"/>
</dbReference>
<keyword evidence="12" id="KW-1185">Reference proteome</keyword>
<evidence type="ECO:0000313" key="12">
    <source>
        <dbReference type="Proteomes" id="UP000694388"/>
    </source>
</evidence>
<evidence type="ECO:0000259" key="10">
    <source>
        <dbReference type="PROSITE" id="PS50262"/>
    </source>
</evidence>
<dbReference type="OMA" id="NILICWL"/>
<feature type="transmembrane region" description="Helical" evidence="9">
    <location>
        <begin position="72"/>
        <end position="92"/>
    </location>
</feature>
<accession>A0A8C4R945</accession>
<dbReference type="InterPro" id="IPR050119">
    <property type="entry name" value="CCR1-9-like"/>
</dbReference>
<evidence type="ECO:0000256" key="2">
    <source>
        <dbReference type="ARBA" id="ARBA00022692"/>
    </source>
</evidence>
<feature type="transmembrane region" description="Helical" evidence="9">
    <location>
        <begin position="262"/>
        <end position="287"/>
    </location>
</feature>
<dbReference type="Ensembl" id="ENSEBUT00000027782.1">
    <property type="protein sequence ID" value="ENSEBUP00000027206.1"/>
    <property type="gene ID" value="ENSEBUG00000016696.1"/>
</dbReference>
<dbReference type="PROSITE" id="PS50262">
    <property type="entry name" value="G_PROTEIN_RECEP_F1_2"/>
    <property type="match status" value="1"/>
</dbReference>
<dbReference type="GO" id="GO:0019957">
    <property type="term" value="F:C-C chemokine binding"/>
    <property type="evidence" value="ECO:0007669"/>
    <property type="project" value="TreeGrafter"/>
</dbReference>
<dbReference type="GeneTree" id="ENSGT01050000244848"/>
<evidence type="ECO:0000256" key="3">
    <source>
        <dbReference type="ARBA" id="ARBA00022989"/>
    </source>
</evidence>
<dbReference type="GO" id="GO:0060326">
    <property type="term" value="P:cell chemotaxis"/>
    <property type="evidence" value="ECO:0007669"/>
    <property type="project" value="TreeGrafter"/>
</dbReference>
<name>A0A8C4R945_EPTBU</name>